<keyword evidence="2" id="KW-1185">Reference proteome</keyword>
<gene>
    <name evidence="1" type="ORF">IV88_GL000658</name>
</gene>
<dbReference type="EMBL" id="JQCQ01000002">
    <property type="protein sequence ID" value="KRO26198.1"/>
    <property type="molecule type" value="Genomic_DNA"/>
</dbReference>
<dbReference type="RefSeq" id="WP_057797835.1">
    <property type="nucleotide sequence ID" value="NZ_BJZZ01000002.1"/>
</dbReference>
<dbReference type="Proteomes" id="UP000051249">
    <property type="component" value="Unassembled WGS sequence"/>
</dbReference>
<proteinExistence type="predicted"/>
<evidence type="ECO:0000313" key="1">
    <source>
        <dbReference type="EMBL" id="KRO26198.1"/>
    </source>
</evidence>
<organism evidence="1 2">
    <name type="scientific">Pediococcus argentinicus</name>
    <dbReference type="NCBI Taxonomy" id="480391"/>
    <lineage>
        <taxon>Bacteria</taxon>
        <taxon>Bacillati</taxon>
        <taxon>Bacillota</taxon>
        <taxon>Bacilli</taxon>
        <taxon>Lactobacillales</taxon>
        <taxon>Lactobacillaceae</taxon>
        <taxon>Pediococcus</taxon>
    </lineage>
</organism>
<comment type="caution">
    <text evidence="1">The sequence shown here is derived from an EMBL/GenBank/DDBJ whole genome shotgun (WGS) entry which is preliminary data.</text>
</comment>
<evidence type="ECO:0000313" key="2">
    <source>
        <dbReference type="Proteomes" id="UP000051249"/>
    </source>
</evidence>
<sequence>MTEIKISPKVQDLLEEVNEHFPGEVRIHFGEDKAGYVRHDQAQQVGDGQKMLIEVSDITAPDYTASHELLHLLMVLKGFPQIYFQLTSDDAETDQQLMVLITELYDIVAHEVVVSEQRRQGLVDDNIEELFIKGIKDTITPENDGDVDGMSTLRLLMMMDAIVFFGDRISNVKSELEDLYPTAFAAAQKIEDELQQRDIKSPFDLRRKVLNAFRLFDEQMQAWNLPEIHAIDFVTLGSVFSERQLRLKVRQVFQIFHSDLHEQKTKTRAYVGIGISDKQNSFVLPTPKKVASDEYFRELYNKNVKELFDEMGMPYTVR</sequence>
<protein>
    <recommendedName>
        <fullName evidence="3">IpaB EvcA family protein</fullName>
    </recommendedName>
</protein>
<dbReference type="OrthoDB" id="2246846at2"/>
<reference evidence="1 2" key="1">
    <citation type="journal article" date="2015" name="Genome Announc.">
        <title>Expanding the biotechnology potential of lactobacilli through comparative genomics of 213 strains and associated genera.</title>
        <authorList>
            <person name="Sun Z."/>
            <person name="Harris H.M."/>
            <person name="McCann A."/>
            <person name="Guo C."/>
            <person name="Argimon S."/>
            <person name="Zhang W."/>
            <person name="Yang X."/>
            <person name="Jeffery I.B."/>
            <person name="Cooney J.C."/>
            <person name="Kagawa T.F."/>
            <person name="Liu W."/>
            <person name="Song Y."/>
            <person name="Salvetti E."/>
            <person name="Wrobel A."/>
            <person name="Rasinkangas P."/>
            <person name="Parkhill J."/>
            <person name="Rea M.C."/>
            <person name="O'Sullivan O."/>
            <person name="Ritari J."/>
            <person name="Douillard F.P."/>
            <person name="Paul Ross R."/>
            <person name="Yang R."/>
            <person name="Briner A.E."/>
            <person name="Felis G.E."/>
            <person name="de Vos W.M."/>
            <person name="Barrangou R."/>
            <person name="Klaenhammer T.R."/>
            <person name="Caufield P.W."/>
            <person name="Cui Y."/>
            <person name="Zhang H."/>
            <person name="O'Toole P.W."/>
        </authorList>
    </citation>
    <scope>NUCLEOTIDE SEQUENCE [LARGE SCALE GENOMIC DNA]</scope>
    <source>
        <strain evidence="1 2">DSM 23026</strain>
    </source>
</reference>
<accession>A0A0R2NK99</accession>
<name>A0A0R2NK99_9LACO</name>
<dbReference type="PATRIC" id="fig|480391.4.peg.667"/>
<dbReference type="AlphaFoldDB" id="A0A0R2NK99"/>
<evidence type="ECO:0008006" key="3">
    <source>
        <dbReference type="Google" id="ProtNLM"/>
    </source>
</evidence>